<dbReference type="InterPro" id="IPR034660">
    <property type="entry name" value="DinB/YfiT-like"/>
</dbReference>
<evidence type="ECO:0000259" key="1">
    <source>
        <dbReference type="Pfam" id="PF11716"/>
    </source>
</evidence>
<dbReference type="InterPro" id="IPR017517">
    <property type="entry name" value="Maleyloyr_isom"/>
</dbReference>
<dbReference type="OrthoDB" id="113180at2"/>
<dbReference type="Pfam" id="PF11716">
    <property type="entry name" value="MDMPI_N"/>
    <property type="match status" value="1"/>
</dbReference>
<dbReference type="Gene3D" id="1.20.120.450">
    <property type="entry name" value="dinb family like domain"/>
    <property type="match status" value="1"/>
</dbReference>
<dbReference type="NCBIfam" id="TIGR03083">
    <property type="entry name" value="maleylpyruvate isomerase family mycothiol-dependent enzyme"/>
    <property type="match status" value="1"/>
</dbReference>
<reference evidence="2 3" key="1">
    <citation type="submission" date="2018-05" db="EMBL/GenBank/DDBJ databases">
        <title>Genomic Encyclopedia of Archaeal and Bacterial Type Strains, Phase II (KMG-II): from individual species to whole genera.</title>
        <authorList>
            <person name="Goeker M."/>
        </authorList>
    </citation>
    <scope>NUCLEOTIDE SEQUENCE [LARGE SCALE GENOMIC DNA]</scope>
    <source>
        <strain evidence="2 3">DSM 45184</strain>
    </source>
</reference>
<protein>
    <submittedName>
        <fullName evidence="2">Uncharacterized protein (TIGR03084 family)</fullName>
    </submittedName>
</protein>
<evidence type="ECO:0000313" key="2">
    <source>
        <dbReference type="EMBL" id="PWK40132.1"/>
    </source>
</evidence>
<dbReference type="InterPro" id="IPR024344">
    <property type="entry name" value="MDMPI_metal-binding"/>
</dbReference>
<dbReference type="GO" id="GO:0046872">
    <property type="term" value="F:metal ion binding"/>
    <property type="evidence" value="ECO:0007669"/>
    <property type="project" value="InterPro"/>
</dbReference>
<dbReference type="EMBL" id="QGGR01000020">
    <property type="protein sequence ID" value="PWK40132.1"/>
    <property type="molecule type" value="Genomic_DNA"/>
</dbReference>
<dbReference type="AlphaFoldDB" id="A0A316FPA1"/>
<dbReference type="SUPFAM" id="SSF109854">
    <property type="entry name" value="DinB/YfiT-like putative metalloenzymes"/>
    <property type="match status" value="1"/>
</dbReference>
<dbReference type="Proteomes" id="UP000245697">
    <property type="component" value="Unassembled WGS sequence"/>
</dbReference>
<sequence>MAHTDVFDDLEAEQQQLETVLAGLGPADWATPSAAAGWSVADVLLHLAQTEEAVTATVSEQGDPVRWHELGATVDEAMGALVEAERGDGPEIFARWRVARRESVAALRAADPARPVRWVATPLKPRTLATTRLAEHWAHAFDITVPLGIDYPDTARLRHVAWLGLSTLPYAFRLAGLPPVAVRAELTAPDGSTWHLGDPAAGNVITGPAGDFCRVGAQRLSPADTKLEATGPEAASALRLLRNYAVS</sequence>
<accession>A0A316FPA1</accession>
<gene>
    <name evidence="2" type="ORF">BC793_12071</name>
</gene>
<dbReference type="RefSeq" id="WP_109600091.1">
    <property type="nucleotide sequence ID" value="NZ_BONA01000074.1"/>
</dbReference>
<proteinExistence type="predicted"/>
<feature type="domain" description="Mycothiol-dependent maleylpyruvate isomerase metal-binding" evidence="1">
    <location>
        <begin position="10"/>
        <end position="143"/>
    </location>
</feature>
<evidence type="ECO:0000313" key="3">
    <source>
        <dbReference type="Proteomes" id="UP000245697"/>
    </source>
</evidence>
<keyword evidence="3" id="KW-1185">Reference proteome</keyword>
<organism evidence="2 3">
    <name type="scientific">Actinoplanes xinjiangensis</name>
    <dbReference type="NCBI Taxonomy" id="512350"/>
    <lineage>
        <taxon>Bacteria</taxon>
        <taxon>Bacillati</taxon>
        <taxon>Actinomycetota</taxon>
        <taxon>Actinomycetes</taxon>
        <taxon>Micromonosporales</taxon>
        <taxon>Micromonosporaceae</taxon>
        <taxon>Actinoplanes</taxon>
    </lineage>
</organism>
<name>A0A316FPA1_9ACTN</name>
<comment type="caution">
    <text evidence="2">The sequence shown here is derived from an EMBL/GenBank/DDBJ whole genome shotgun (WGS) entry which is preliminary data.</text>
</comment>